<proteinExistence type="predicted"/>
<dbReference type="SUPFAM" id="SSF53335">
    <property type="entry name" value="S-adenosyl-L-methionine-dependent methyltransferases"/>
    <property type="match status" value="1"/>
</dbReference>
<name>A0ABS3KTJ6_9PROT</name>
<dbReference type="Gene3D" id="3.40.50.150">
    <property type="entry name" value="Vaccinia Virus protein VP39"/>
    <property type="match status" value="1"/>
</dbReference>
<keyword evidence="2" id="KW-1185">Reference proteome</keyword>
<sequence length="316" mass="34789">MHDVTTPVSGLTAAEPALVNAELDRLVQLAWEPGWAPQAMRQLIALCAILRQQTELWPVARALMRAHPIHRLMCEDPLVLHATAPGVSRPRYLDLVLGHPDAASLSQGASRAGRELSGINRALPLFNTLRNRTAYLASMVDALAEMQPGAEVLTLRAGHLREAAGVTKLRHVGRWMVLEPDNATRAVLYRGLPAGLSVQTMRGSLRGFGRRPFRRGCFDLVCLPRMPDCPLAEQQELLDAAFSVLKPGGRLLICTSGRPVPEDAWIETFLDARIRWMGRRELEALLSVIPAADCASRSVFPSLDGHQLHAILRRRG</sequence>
<dbReference type="InterPro" id="IPR029063">
    <property type="entry name" value="SAM-dependent_MTases_sf"/>
</dbReference>
<reference evidence="1 2" key="1">
    <citation type="submission" date="2020-09" db="EMBL/GenBank/DDBJ databases">
        <title>Roseomonas.</title>
        <authorList>
            <person name="Zhu W."/>
        </authorList>
    </citation>
    <scope>NUCLEOTIDE SEQUENCE [LARGE SCALE GENOMIC DNA]</scope>
    <source>
        <strain evidence="1 2">573</strain>
    </source>
</reference>
<protein>
    <recommendedName>
        <fullName evidence="3">Class I SAM-dependent methyltransferase</fullName>
    </recommendedName>
</protein>
<comment type="caution">
    <text evidence="1">The sequence shown here is derived from an EMBL/GenBank/DDBJ whole genome shotgun (WGS) entry which is preliminary data.</text>
</comment>
<organism evidence="1 2">
    <name type="scientific">Roseomonas haemaphysalidis</name>
    <dbReference type="NCBI Taxonomy" id="2768162"/>
    <lineage>
        <taxon>Bacteria</taxon>
        <taxon>Pseudomonadati</taxon>
        <taxon>Pseudomonadota</taxon>
        <taxon>Alphaproteobacteria</taxon>
        <taxon>Acetobacterales</taxon>
        <taxon>Roseomonadaceae</taxon>
        <taxon>Roseomonas</taxon>
    </lineage>
</organism>
<accession>A0ABS3KTJ6</accession>
<gene>
    <name evidence="1" type="ORF">IAI61_17220</name>
</gene>
<evidence type="ECO:0000313" key="1">
    <source>
        <dbReference type="EMBL" id="MBO1080787.1"/>
    </source>
</evidence>
<dbReference type="EMBL" id="JACTNG010000010">
    <property type="protein sequence ID" value="MBO1080787.1"/>
    <property type="molecule type" value="Genomic_DNA"/>
</dbReference>
<dbReference type="RefSeq" id="WP_207418965.1">
    <property type="nucleotide sequence ID" value="NZ_CP061177.1"/>
</dbReference>
<dbReference type="Proteomes" id="UP001518989">
    <property type="component" value="Unassembled WGS sequence"/>
</dbReference>
<evidence type="ECO:0008006" key="3">
    <source>
        <dbReference type="Google" id="ProtNLM"/>
    </source>
</evidence>
<evidence type="ECO:0000313" key="2">
    <source>
        <dbReference type="Proteomes" id="UP001518989"/>
    </source>
</evidence>